<evidence type="ECO:0000313" key="5">
    <source>
        <dbReference type="Proteomes" id="UP000187608"/>
    </source>
</evidence>
<feature type="domain" description="Atrophied bacterial Ig" evidence="3">
    <location>
        <begin position="712"/>
        <end position="797"/>
    </location>
</feature>
<dbReference type="Pfam" id="PF20578">
    <property type="entry name" value="aBig_2"/>
    <property type="match status" value="1"/>
</dbReference>
<dbReference type="AlphaFoldDB" id="A0A1N7IYX1"/>
<dbReference type="InterPro" id="IPR005135">
    <property type="entry name" value="Endo/exonuclease/phosphatase"/>
</dbReference>
<dbReference type="PANTHER" id="PTHR42834">
    <property type="entry name" value="ENDONUCLEASE/EXONUCLEASE/PHOSPHATASE FAMILY PROTEIN (AFU_ORTHOLOGUE AFUA_3G09210)"/>
    <property type="match status" value="1"/>
</dbReference>
<evidence type="ECO:0000256" key="1">
    <source>
        <dbReference type="SAM" id="SignalP"/>
    </source>
</evidence>
<accession>A0A1N7IYX1</accession>
<dbReference type="GO" id="GO:0003824">
    <property type="term" value="F:catalytic activity"/>
    <property type="evidence" value="ECO:0007669"/>
    <property type="project" value="InterPro"/>
</dbReference>
<dbReference type="Pfam" id="PF03372">
    <property type="entry name" value="Exo_endo_phos"/>
    <property type="match status" value="1"/>
</dbReference>
<organism evidence="4 5">
    <name type="scientific">Salimicrobium flavidum</name>
    <dbReference type="NCBI Taxonomy" id="570947"/>
    <lineage>
        <taxon>Bacteria</taxon>
        <taxon>Bacillati</taxon>
        <taxon>Bacillota</taxon>
        <taxon>Bacilli</taxon>
        <taxon>Bacillales</taxon>
        <taxon>Bacillaceae</taxon>
        <taxon>Salimicrobium</taxon>
    </lineage>
</organism>
<evidence type="ECO:0000259" key="2">
    <source>
        <dbReference type="Pfam" id="PF03372"/>
    </source>
</evidence>
<dbReference type="Gene3D" id="3.60.10.10">
    <property type="entry name" value="Endonuclease/exonuclease/phosphatase"/>
    <property type="match status" value="1"/>
</dbReference>
<dbReference type="InterPro" id="IPR036691">
    <property type="entry name" value="Endo/exonu/phosph_ase_sf"/>
</dbReference>
<dbReference type="InterPro" id="IPR046780">
    <property type="entry name" value="aBig_2"/>
</dbReference>
<dbReference type="Proteomes" id="UP000187608">
    <property type="component" value="Unassembled WGS sequence"/>
</dbReference>
<gene>
    <name evidence="4" type="ORF">SAMN05421687_1032</name>
</gene>
<sequence>MRKVPGKVLATSVIVAAAIAPAAVQADEEGVEITSIVFDNDGSWTSVSYEDFARAMLDGEGSDLYEHITNHDIAGIGVDGDSIVKYDPYVTALLDSDEEADHVLKNLAEAGDDVFTEEDEEYIIPWEEDMRAPHDIQGAGHFSPYEGDTMSKVQGVVTHNLDRGYFPKGFYIQSLEQDGDIGTSEGLFVVSDKEFEPGTVVSVNGMVEERKPDLPDYMSTENELTTTQIVASDITETGIADVPAPVTIGEDRPQPSVIDDDNRTTFDAQDDALDYYESMEGMRVDMETPTVSSPIDHNEVTVLPEGADDVPRTKAGGALLQEDDVNPERVIVDLEGYASTATYPATVGDQYEGSITGIVDYDFSNFQVLATEAPPELDQQDYEPSSTELDRASEKLNVATYNIENFTPDDAGQKANKIADSIAKNMKQPDVIGLVEVQDNNGATDDGTVSAEQSAQVLIDAIESAGGPTYEYTDIPPVDNAEGGEPGGNIRVGFLYNPDRVSLKDGADKGGSEEAVAYENGDLTLNPGRVSPNSEALEGVRIPLAAEFTFQGEDVIVVANHFNSKGDDSALYGLTQPPIKASEEQRHAVAEEVNGFVDGILEDDPDANVVVLGDMNDFQFSETLDILKGDDMTNMIETLPEDEQYTYNYTGNSQVLDHILVNNSLAGSTTADILNINSDFSAVEGRASDHDPVLAQIDFGLDGWTAEEAVAYMRENLDIGYAAGDDMEAVTRDIVLPTEGFDGTSISWSSDHGDVISDDGTVTRPEAGEENEEVMLTATIKNGDEMVTKDMTFTVLAETPPVDITEARTLDSGVQTKVRGEITAINGSNYYIQDDTDGIVIYDEKGNIDAEVGDVIEMTGEKGAHYGQEQITLSEASNVTVTQTGVSEVTPQDVSGADIGEAMEAELVTLSDVTVTGAREYGEFTVEDDAGNEFILDNEFMDLSVQVGDTLDSVTGVVVYTFDEHKVAPRTEDDVQ</sequence>
<evidence type="ECO:0000313" key="4">
    <source>
        <dbReference type="EMBL" id="SIS42239.1"/>
    </source>
</evidence>
<name>A0A1N7IYX1_9BACI</name>
<dbReference type="EMBL" id="FTOC01000003">
    <property type="protein sequence ID" value="SIS42239.1"/>
    <property type="molecule type" value="Genomic_DNA"/>
</dbReference>
<reference evidence="5" key="1">
    <citation type="submission" date="2017-01" db="EMBL/GenBank/DDBJ databases">
        <authorList>
            <person name="Varghese N."/>
            <person name="Submissions S."/>
        </authorList>
    </citation>
    <scope>NUCLEOTIDE SEQUENCE [LARGE SCALE GENOMIC DNA]</scope>
    <source>
        <strain evidence="5">DSM 23127</strain>
    </source>
</reference>
<evidence type="ECO:0000259" key="3">
    <source>
        <dbReference type="Pfam" id="PF20578"/>
    </source>
</evidence>
<dbReference type="STRING" id="570947.SAMN05421687_1032"/>
<dbReference type="CDD" id="cd10283">
    <property type="entry name" value="MnuA_DNase1-like"/>
    <property type="match status" value="1"/>
</dbReference>
<feature type="signal peptide" evidence="1">
    <location>
        <begin position="1"/>
        <end position="26"/>
    </location>
</feature>
<feature type="chain" id="PRO_5012342648" evidence="1">
    <location>
        <begin position="27"/>
        <end position="976"/>
    </location>
</feature>
<dbReference type="OrthoDB" id="9801679at2"/>
<dbReference type="PANTHER" id="PTHR42834:SF1">
    <property type="entry name" value="ENDONUCLEASE_EXONUCLEASE_PHOSPHATASE FAMILY PROTEIN (AFU_ORTHOLOGUE AFUA_3G09210)"/>
    <property type="match status" value="1"/>
</dbReference>
<proteinExistence type="predicted"/>
<dbReference type="SUPFAM" id="SSF56219">
    <property type="entry name" value="DNase I-like"/>
    <property type="match status" value="1"/>
</dbReference>
<keyword evidence="5" id="KW-1185">Reference proteome</keyword>
<keyword evidence="1" id="KW-0732">Signal</keyword>
<protein>
    <submittedName>
        <fullName evidence="4">Predicted extracellular nuclease</fullName>
    </submittedName>
</protein>
<dbReference type="RefSeq" id="WP_076557442.1">
    <property type="nucleotide sequence ID" value="NZ_FTOC01000003.1"/>
</dbReference>
<feature type="domain" description="Endonuclease/exonuclease/phosphatase" evidence="2">
    <location>
        <begin position="399"/>
        <end position="690"/>
    </location>
</feature>
<dbReference type="CDD" id="cd04486">
    <property type="entry name" value="YhcR_OBF_like"/>
    <property type="match status" value="1"/>
</dbReference>